<protein>
    <recommendedName>
        <fullName evidence="1">DUF427 domain-containing protein</fullName>
    </recommendedName>
</protein>
<dbReference type="InterPro" id="IPR007361">
    <property type="entry name" value="DUF427"/>
</dbReference>
<dbReference type="InterPro" id="IPR038694">
    <property type="entry name" value="DUF427_sf"/>
</dbReference>
<feature type="domain" description="DUF427" evidence="1">
    <location>
        <begin position="149"/>
        <end position="242"/>
    </location>
</feature>
<comment type="caution">
    <text evidence="2">The sequence shown here is derived from an EMBL/GenBank/DDBJ whole genome shotgun (WGS) entry which is preliminary data.</text>
</comment>
<evidence type="ECO:0000313" key="3">
    <source>
        <dbReference type="Proteomes" id="UP001628179"/>
    </source>
</evidence>
<reference evidence="2 3" key="1">
    <citation type="submission" date="2024-09" db="EMBL/GenBank/DDBJ databases">
        <title>Itraconazole resistance in Madurella fahalii resulting from another homologue of gene encoding cytochrome P450 14-alpha sterol demethylase (CYP51).</title>
        <authorList>
            <person name="Yoshioka I."/>
            <person name="Fahal A.H."/>
            <person name="Kaneko S."/>
            <person name="Yaguchi T."/>
        </authorList>
    </citation>
    <scope>NUCLEOTIDE SEQUENCE [LARGE SCALE GENOMIC DNA]</scope>
    <source>
        <strain evidence="2 3">IFM 68171</strain>
    </source>
</reference>
<organism evidence="2 3">
    <name type="scientific">Madurella fahalii</name>
    <dbReference type="NCBI Taxonomy" id="1157608"/>
    <lineage>
        <taxon>Eukaryota</taxon>
        <taxon>Fungi</taxon>
        <taxon>Dikarya</taxon>
        <taxon>Ascomycota</taxon>
        <taxon>Pezizomycotina</taxon>
        <taxon>Sordariomycetes</taxon>
        <taxon>Sordariomycetidae</taxon>
        <taxon>Sordariales</taxon>
        <taxon>Sordariales incertae sedis</taxon>
        <taxon>Madurella</taxon>
    </lineage>
</organism>
<sequence>MDLQAEPGFPKRAESGDKIFAKGPWKQEPTNRRVRALVGGQWLFDTLQAEYVWEHPYFPTFYVPLTAIEAGPGNVTKETYDHGGRWSGTLSVGDRAIPMTGYDQGTLRGLVHLPPSAMDAWFEEDERLLGSHPKDPYKRIDCLPSSREVRIEVDGVVVARSTDNVFLHETGLRTRYYLSPTSIVDWTMLSPSSTTSVCPYKGEASYYHVKVGEKEIKDAIWYYKYPTTESARIQNRLCFYNEKVDVFIDGVKEGS</sequence>
<name>A0ABQ0GJL1_9PEZI</name>
<accession>A0ABQ0GJL1</accession>
<proteinExistence type="predicted"/>
<dbReference type="RefSeq" id="XP_070919688.1">
    <property type="nucleotide sequence ID" value="XM_071063587.1"/>
</dbReference>
<dbReference type="Pfam" id="PF04248">
    <property type="entry name" value="NTP_transf_9"/>
    <property type="match status" value="1"/>
</dbReference>
<evidence type="ECO:0000313" key="2">
    <source>
        <dbReference type="EMBL" id="GAB1317957.1"/>
    </source>
</evidence>
<dbReference type="Gene3D" id="2.170.150.40">
    <property type="entry name" value="Domain of unknown function (DUF427)"/>
    <property type="match status" value="2"/>
</dbReference>
<dbReference type="PANTHER" id="PTHR34310:SF9">
    <property type="entry name" value="BLR5716 PROTEIN"/>
    <property type="match status" value="1"/>
</dbReference>
<dbReference type="EMBL" id="BAAFSV010000004">
    <property type="protein sequence ID" value="GAB1317957.1"/>
    <property type="molecule type" value="Genomic_DNA"/>
</dbReference>
<dbReference type="Proteomes" id="UP001628179">
    <property type="component" value="Unassembled WGS sequence"/>
</dbReference>
<dbReference type="GeneID" id="98178910"/>
<evidence type="ECO:0000259" key="1">
    <source>
        <dbReference type="Pfam" id="PF04248"/>
    </source>
</evidence>
<gene>
    <name evidence="2" type="ORF">MFIFM68171_08167</name>
</gene>
<keyword evidence="3" id="KW-1185">Reference proteome</keyword>
<dbReference type="PANTHER" id="PTHR34310">
    <property type="entry name" value="DUF427 DOMAIN PROTEIN (AFU_ORTHOLOGUE AFUA_3G02220)"/>
    <property type="match status" value="1"/>
</dbReference>